<dbReference type="EC" id="4.1.1.81" evidence="1"/>
<sequence>MPPRTPPEALSPRASITHGGNLHAASVRFGIPYEAWLDLSTGINPHGYPVPDIPAAIWNRLPEDDDGLAEHAARYYGAAHALPVAGSQAAIRALPYLLPRGRVGIALLGYSEYAPAFARAGHTVIPLTPADFTAHADTLTAAGTYALDHLVVVNPNNPDGRLIAPEQLRIWHCALAARGGTLLVDEAFIDCLPDQSVAELSAQPGCIVLRSTGKFFGLAGVRIGFVLATPAVLAQLHTALGHWSVNGPARWIAARAMADTAWQSATRTALQQAGTRLGTLLRKHGLPARATALFSWIPGPMAAAWQTTLAQHAIWTRCFPAIEPHAMQDDTALAGPERDPASRTDLNAASGAERYRGLNGGLRIGLPGNEAAWARLDAALGTLAARPNALPST</sequence>
<name>A0ACD3SL62_9BURK</name>
<comment type="caution">
    <text evidence="1">The sequence shown here is derived from an EMBL/GenBank/DDBJ whole genome shotgun (WGS) entry which is preliminary data.</text>
</comment>
<proteinExistence type="predicted"/>
<dbReference type="EMBL" id="AKCV02000026">
    <property type="protein sequence ID" value="TMS56910.1"/>
    <property type="molecule type" value="Genomic_DNA"/>
</dbReference>
<dbReference type="Proteomes" id="UP000004277">
    <property type="component" value="Unassembled WGS sequence"/>
</dbReference>
<accession>A0ACD3SL62</accession>
<keyword evidence="2" id="KW-1185">Reference proteome</keyword>
<reference evidence="1" key="1">
    <citation type="submission" date="2019-05" db="EMBL/GenBank/DDBJ databases">
        <title>Revised genome assembly of Burkholderiaceae (previously Ralstonia) sp. PBA.</title>
        <authorList>
            <person name="Gan H.M."/>
        </authorList>
    </citation>
    <scope>NUCLEOTIDE SEQUENCE</scope>
    <source>
        <strain evidence="1">PBA</strain>
    </source>
</reference>
<keyword evidence="1" id="KW-0456">Lyase</keyword>
<evidence type="ECO:0000313" key="2">
    <source>
        <dbReference type="Proteomes" id="UP000004277"/>
    </source>
</evidence>
<evidence type="ECO:0000313" key="1">
    <source>
        <dbReference type="EMBL" id="TMS56910.1"/>
    </source>
</evidence>
<gene>
    <name evidence="1" type="ORF">MW7_016805</name>
</gene>
<organism evidence="1 2">
    <name type="scientific">Imbroritus primus</name>
    <dbReference type="NCBI Taxonomy" id="3058603"/>
    <lineage>
        <taxon>Bacteria</taxon>
        <taxon>Pseudomonadati</taxon>
        <taxon>Pseudomonadota</taxon>
        <taxon>Betaproteobacteria</taxon>
        <taxon>Burkholderiales</taxon>
        <taxon>Burkholderiaceae</taxon>
        <taxon>Imbroritus</taxon>
    </lineage>
</organism>
<protein>
    <submittedName>
        <fullName evidence="1">Threonine-phosphate decarboxylase</fullName>
        <ecNumber evidence="1">4.1.1.81</ecNumber>
    </submittedName>
</protein>